<evidence type="ECO:0000256" key="1">
    <source>
        <dbReference type="SAM" id="MobiDB-lite"/>
    </source>
</evidence>
<name>A0A383WQB9_TETOB</name>
<feature type="compositionally biased region" description="Polar residues" evidence="1">
    <location>
        <begin position="337"/>
        <end position="347"/>
    </location>
</feature>
<keyword evidence="3" id="KW-1185">Reference proteome</keyword>
<feature type="region of interest" description="Disordered" evidence="1">
    <location>
        <begin position="337"/>
        <end position="416"/>
    </location>
</feature>
<accession>A0A383WQB9</accession>
<dbReference type="Proteomes" id="UP000256970">
    <property type="component" value="Unassembled WGS sequence"/>
</dbReference>
<gene>
    <name evidence="2" type="ORF">BQ4739_LOCUS19339</name>
</gene>
<sequence length="819" mass="85182">MASSSSGGNSTGRVAAADPEQAAFKAAKQLSLCWNKGPCFKLLQRLILAARDSKAAEAERQTVPLLAAINTGVAAQTSAASTEQVFQGLESQQISKLVSRLLVWLQQLPDETVKHTAGGGSSSHAITLRTACMDCLRNTACYLGTYLNGQPTDALPHVEHLAMSLDSAGLFESFEACLSCTIAGGPAGKQQQRQQQRQRQQQQQQQLSVDFMSEVSRLLAALWDSWTITLSLGASKVAPVLLRIAVASLKCATHCMQHSAQIASDSGSAGSECSELARAAVRLQHAVLRTLARASSGASSRAVRLIVLNDPVIFDQSIAAAALHHMVATCSLMQQAASSPQPGQHSSGDAAVSGNMAHCSNSSDRPAAGCSSSGDSAGSSSWDSSRSSGGSNSSAHGRTPVGRQQQHLQHAAPPSIPKLHEPLLHLLPGGQAYTAAMWQLTATAMAGGTGSNEHLLQLLSWCDIGGDLLDNVYKVRGGLAAQNVQLPPAPVPPAACLQLCVERQLLAAALFQQQQQQQARAGFTQLEHSQLWKRTLQKSNLVLLRHIITSSGLQGVQGSLVQLLAGPAAPLPRALAAPLSVEGFWDDPVQAQHLPGVGTSPGDQLFALRAALDAVGLCEAPGAAIDTAAWAALIDCCVRSDRFEAADMPAAAALLAGVCGAAGCWADRSVASAVASALTSLMKRTAACIVATGQAQGQVRGQSAADKFEVAVRCFPAAVPIIMESCLLKVAGSLAAAAARAAAGSIFHQQQFSASAALLTVLLARSLVMLEDAMQAAAAFAGSTPAQLIARCLIGGPSFREQWHRVVDPRGTFKTGLQG</sequence>
<feature type="compositionally biased region" description="Low complexity" evidence="1">
    <location>
        <begin position="367"/>
        <end position="397"/>
    </location>
</feature>
<protein>
    <submittedName>
        <fullName evidence="2">Uncharacterized protein</fullName>
    </submittedName>
</protein>
<dbReference type="AlphaFoldDB" id="A0A383WQB9"/>
<evidence type="ECO:0000313" key="2">
    <source>
        <dbReference type="EMBL" id="SZX79046.1"/>
    </source>
</evidence>
<evidence type="ECO:0000313" key="3">
    <source>
        <dbReference type="Proteomes" id="UP000256970"/>
    </source>
</evidence>
<reference evidence="2 3" key="1">
    <citation type="submission" date="2016-10" db="EMBL/GenBank/DDBJ databases">
        <authorList>
            <person name="Cai Z."/>
        </authorList>
    </citation>
    <scope>NUCLEOTIDE SEQUENCE [LARGE SCALE GENOMIC DNA]</scope>
</reference>
<organism evidence="2 3">
    <name type="scientific">Tetradesmus obliquus</name>
    <name type="common">Green alga</name>
    <name type="synonym">Acutodesmus obliquus</name>
    <dbReference type="NCBI Taxonomy" id="3088"/>
    <lineage>
        <taxon>Eukaryota</taxon>
        <taxon>Viridiplantae</taxon>
        <taxon>Chlorophyta</taxon>
        <taxon>core chlorophytes</taxon>
        <taxon>Chlorophyceae</taxon>
        <taxon>CS clade</taxon>
        <taxon>Sphaeropleales</taxon>
        <taxon>Scenedesmaceae</taxon>
        <taxon>Tetradesmus</taxon>
    </lineage>
</organism>
<proteinExistence type="predicted"/>
<dbReference type="EMBL" id="FNXT01001350">
    <property type="protein sequence ID" value="SZX79046.1"/>
    <property type="molecule type" value="Genomic_DNA"/>
</dbReference>